<dbReference type="AlphaFoldDB" id="A0A9N8VKB6"/>
<dbReference type="SUPFAM" id="SSF53448">
    <property type="entry name" value="Nucleotide-diphospho-sugar transferases"/>
    <property type="match status" value="1"/>
</dbReference>
<keyword evidence="4" id="KW-1185">Reference proteome</keyword>
<evidence type="ECO:0000313" key="4">
    <source>
        <dbReference type="Proteomes" id="UP000789405"/>
    </source>
</evidence>
<protein>
    <submittedName>
        <fullName evidence="3">25566_t:CDS:1</fullName>
    </submittedName>
</protein>
<dbReference type="PANTHER" id="PTHR31121:SF6">
    <property type="entry name" value="ALPHA-1,2 MANNOSYLTRANSFERASE KTR1"/>
    <property type="match status" value="1"/>
</dbReference>
<reference evidence="3" key="1">
    <citation type="submission" date="2021-06" db="EMBL/GenBank/DDBJ databases">
        <authorList>
            <person name="Kallberg Y."/>
            <person name="Tangrot J."/>
            <person name="Rosling A."/>
        </authorList>
    </citation>
    <scope>NUCLEOTIDE SEQUENCE</scope>
    <source>
        <strain evidence="3">MA453B</strain>
    </source>
</reference>
<keyword evidence="2" id="KW-0808">Transferase</keyword>
<dbReference type="PANTHER" id="PTHR31121">
    <property type="entry name" value="ALPHA-1,2 MANNOSYLTRANSFERASE KTR1"/>
    <property type="match status" value="1"/>
</dbReference>
<dbReference type="GO" id="GO:0016020">
    <property type="term" value="C:membrane"/>
    <property type="evidence" value="ECO:0007669"/>
    <property type="project" value="InterPro"/>
</dbReference>
<dbReference type="OrthoDB" id="439943at2759"/>
<dbReference type="Proteomes" id="UP000789405">
    <property type="component" value="Unassembled WGS sequence"/>
</dbReference>
<comment type="similarity">
    <text evidence="1">Belongs to the glycosyltransferase 15 family.</text>
</comment>
<evidence type="ECO:0000256" key="1">
    <source>
        <dbReference type="ARBA" id="ARBA00007677"/>
    </source>
</evidence>
<dbReference type="GO" id="GO:0000032">
    <property type="term" value="P:cell wall mannoprotein biosynthetic process"/>
    <property type="evidence" value="ECO:0007669"/>
    <property type="project" value="TreeGrafter"/>
</dbReference>
<evidence type="ECO:0000256" key="2">
    <source>
        <dbReference type="ARBA" id="ARBA00022679"/>
    </source>
</evidence>
<accession>A0A9N8VKB6</accession>
<dbReference type="InterPro" id="IPR002685">
    <property type="entry name" value="Glyco_trans_15"/>
</dbReference>
<dbReference type="GO" id="GO:0005794">
    <property type="term" value="C:Golgi apparatus"/>
    <property type="evidence" value="ECO:0007669"/>
    <property type="project" value="TreeGrafter"/>
</dbReference>
<dbReference type="GO" id="GO:0006487">
    <property type="term" value="P:protein N-linked glycosylation"/>
    <property type="evidence" value="ECO:0007669"/>
    <property type="project" value="TreeGrafter"/>
</dbReference>
<dbReference type="EMBL" id="CAJVPY010000178">
    <property type="protein sequence ID" value="CAG8455868.1"/>
    <property type="molecule type" value="Genomic_DNA"/>
</dbReference>
<gene>
    <name evidence="3" type="ORF">DERYTH_LOCUS761</name>
</gene>
<organism evidence="3 4">
    <name type="scientific">Dentiscutata erythropus</name>
    <dbReference type="NCBI Taxonomy" id="1348616"/>
    <lineage>
        <taxon>Eukaryota</taxon>
        <taxon>Fungi</taxon>
        <taxon>Fungi incertae sedis</taxon>
        <taxon>Mucoromycota</taxon>
        <taxon>Glomeromycotina</taxon>
        <taxon>Glomeromycetes</taxon>
        <taxon>Diversisporales</taxon>
        <taxon>Gigasporaceae</taxon>
        <taxon>Dentiscutata</taxon>
    </lineage>
</organism>
<dbReference type="Gene3D" id="3.90.550.10">
    <property type="entry name" value="Spore Coat Polysaccharide Biosynthesis Protein SpsA, Chain A"/>
    <property type="match status" value="1"/>
</dbReference>
<dbReference type="Pfam" id="PF01793">
    <property type="entry name" value="Glyco_transf_15"/>
    <property type="match status" value="1"/>
</dbReference>
<evidence type="ECO:0000313" key="3">
    <source>
        <dbReference type="EMBL" id="CAG8455868.1"/>
    </source>
</evidence>
<sequence length="125" mass="14776">MLKTYSTKFDLQENIEIGQIGKANACFVVLILNFDIGGIRSTMRDLEDRFNRKYNYPYVFLNDEPFTEEFKNFTKAMTKAKVEYGLVPKEHWSIPDFIDKELANEKIRNSQVPRGNELTYHHMCR</sequence>
<dbReference type="GO" id="GO:0000026">
    <property type="term" value="F:alpha-1,2-mannosyltransferase activity"/>
    <property type="evidence" value="ECO:0007669"/>
    <property type="project" value="TreeGrafter"/>
</dbReference>
<dbReference type="InterPro" id="IPR029044">
    <property type="entry name" value="Nucleotide-diphossugar_trans"/>
</dbReference>
<name>A0A9N8VKB6_9GLOM</name>
<proteinExistence type="inferred from homology"/>
<comment type="caution">
    <text evidence="3">The sequence shown here is derived from an EMBL/GenBank/DDBJ whole genome shotgun (WGS) entry which is preliminary data.</text>
</comment>